<dbReference type="PANTHER" id="PTHR43677:SF4">
    <property type="entry name" value="QUINONE OXIDOREDUCTASE-LIKE PROTEIN 2"/>
    <property type="match status" value="1"/>
</dbReference>
<organism evidence="2 3">
    <name type="scientific">Croceicoccus esteveae</name>
    <dbReference type="NCBI Taxonomy" id="3075597"/>
    <lineage>
        <taxon>Bacteria</taxon>
        <taxon>Pseudomonadati</taxon>
        <taxon>Pseudomonadota</taxon>
        <taxon>Alphaproteobacteria</taxon>
        <taxon>Sphingomonadales</taxon>
        <taxon>Erythrobacteraceae</taxon>
        <taxon>Croceicoccus</taxon>
    </lineage>
</organism>
<gene>
    <name evidence="2" type="ORF">RM533_06765</name>
</gene>
<keyword evidence="3" id="KW-1185">Reference proteome</keyword>
<dbReference type="EC" id="1.-.-.-" evidence="2"/>
<dbReference type="Pfam" id="PF08240">
    <property type="entry name" value="ADH_N"/>
    <property type="match status" value="1"/>
</dbReference>
<keyword evidence="2" id="KW-0560">Oxidoreductase</keyword>
<dbReference type="InterPro" id="IPR011032">
    <property type="entry name" value="GroES-like_sf"/>
</dbReference>
<dbReference type="InterPro" id="IPR013154">
    <property type="entry name" value="ADH-like_N"/>
</dbReference>
<dbReference type="RefSeq" id="WP_311340465.1">
    <property type="nucleotide sequence ID" value="NZ_JAVRHS010000004.1"/>
</dbReference>
<reference evidence="2 3" key="1">
    <citation type="submission" date="2023-09" db="EMBL/GenBank/DDBJ databases">
        <authorList>
            <person name="Rey-Velasco X."/>
        </authorList>
    </citation>
    <scope>NUCLEOTIDE SEQUENCE [LARGE SCALE GENOMIC DNA]</scope>
    <source>
        <strain evidence="2 3">F390</strain>
    </source>
</reference>
<feature type="domain" description="Enoyl reductase (ER)" evidence="1">
    <location>
        <begin position="10"/>
        <end position="322"/>
    </location>
</feature>
<protein>
    <submittedName>
        <fullName evidence="2">NADPH:quinone oxidoreductase family protein</fullName>
        <ecNumber evidence="2">1.-.-.-</ecNumber>
    </submittedName>
</protein>
<proteinExistence type="predicted"/>
<dbReference type="GO" id="GO:0016491">
    <property type="term" value="F:oxidoreductase activity"/>
    <property type="evidence" value="ECO:0007669"/>
    <property type="project" value="UniProtKB-KW"/>
</dbReference>
<comment type="caution">
    <text evidence="2">The sequence shown here is derived from an EMBL/GenBank/DDBJ whole genome shotgun (WGS) entry which is preliminary data.</text>
</comment>
<evidence type="ECO:0000313" key="3">
    <source>
        <dbReference type="Proteomes" id="UP001259803"/>
    </source>
</evidence>
<dbReference type="InterPro" id="IPR020843">
    <property type="entry name" value="ER"/>
</dbReference>
<dbReference type="EMBL" id="JAVRHS010000004">
    <property type="protein sequence ID" value="MDT0575883.1"/>
    <property type="molecule type" value="Genomic_DNA"/>
</dbReference>
<evidence type="ECO:0000313" key="2">
    <source>
        <dbReference type="EMBL" id="MDT0575883.1"/>
    </source>
</evidence>
<dbReference type="InterPro" id="IPR013149">
    <property type="entry name" value="ADH-like_C"/>
</dbReference>
<dbReference type="SUPFAM" id="SSF50129">
    <property type="entry name" value="GroES-like"/>
    <property type="match status" value="1"/>
</dbReference>
<dbReference type="Proteomes" id="UP001259803">
    <property type="component" value="Unassembled WGS sequence"/>
</dbReference>
<evidence type="ECO:0000259" key="1">
    <source>
        <dbReference type="SMART" id="SM00829"/>
    </source>
</evidence>
<dbReference type="SMART" id="SM00829">
    <property type="entry name" value="PKS_ER"/>
    <property type="match status" value="1"/>
</dbReference>
<accession>A0ABU2ZIN5</accession>
<dbReference type="Gene3D" id="3.90.180.10">
    <property type="entry name" value="Medium-chain alcohol dehydrogenases, catalytic domain"/>
    <property type="match status" value="1"/>
</dbReference>
<sequence>MQALLCTSFAPVTGLTVDRIDPPVAQAGKVIIAVHAAGVNFPDVLIVQGKYQTRPALPFVPGSEAAGVILSTGKGVTRFKAGDRVVAFTGTGAFAEQVSVNEDQVFTLPEQIDFVTGAGVLITYGTAYHALKDRGRLDPGETLLVLGAAGGVGLAAVEIGASMGARVIACASTPQKLALAAEHGAVAGINYAQEDLRSRAGELTGGKGPDVVFDPVGGDLNLAALKSIGWGGRLLVVGFAGGDIQSIPANLLLLRNAAAVGLLWGNSLRADPRPHAENLEQIMAWIAQGRIRPEVENVYPLDEATQALQHLEARRARGKLILKIK</sequence>
<dbReference type="InterPro" id="IPR051397">
    <property type="entry name" value="Zn-ADH-like_protein"/>
</dbReference>
<name>A0ABU2ZIN5_9SPHN</name>
<dbReference type="SUPFAM" id="SSF51735">
    <property type="entry name" value="NAD(P)-binding Rossmann-fold domains"/>
    <property type="match status" value="1"/>
</dbReference>
<dbReference type="Gene3D" id="3.40.50.720">
    <property type="entry name" value="NAD(P)-binding Rossmann-like Domain"/>
    <property type="match status" value="1"/>
</dbReference>
<dbReference type="CDD" id="cd08241">
    <property type="entry name" value="QOR1"/>
    <property type="match status" value="1"/>
</dbReference>
<dbReference type="PANTHER" id="PTHR43677">
    <property type="entry name" value="SHORT-CHAIN DEHYDROGENASE/REDUCTASE"/>
    <property type="match status" value="1"/>
</dbReference>
<dbReference type="InterPro" id="IPR036291">
    <property type="entry name" value="NAD(P)-bd_dom_sf"/>
</dbReference>
<dbReference type="Pfam" id="PF00107">
    <property type="entry name" value="ADH_zinc_N"/>
    <property type="match status" value="1"/>
</dbReference>